<comment type="caution">
    <text evidence="1">The sequence shown here is derived from an EMBL/GenBank/DDBJ whole genome shotgun (WGS) entry which is preliminary data.</text>
</comment>
<reference evidence="1" key="1">
    <citation type="submission" date="2022-10" db="EMBL/GenBank/DDBJ databases">
        <title>Novel sulphate-reducing endosymbionts in the free-living metamonad Anaeramoeba.</title>
        <authorList>
            <person name="Jerlstrom-Hultqvist J."/>
            <person name="Cepicka I."/>
            <person name="Gallot-Lavallee L."/>
            <person name="Salas-Leiva D."/>
            <person name="Curtis B.A."/>
            <person name="Zahonova K."/>
            <person name="Pipaliya S."/>
            <person name="Dacks J."/>
            <person name="Roger A.J."/>
        </authorList>
    </citation>
    <scope>NUCLEOTIDE SEQUENCE</scope>
    <source>
        <strain evidence="1">BMAN</strain>
    </source>
</reference>
<gene>
    <name evidence="1" type="ORF">M0811_14251</name>
</gene>
<sequence>MCPPPSPLTPTYSRCYQPSGLSNLDIRNVLYVVLELQTEICQTICLTNLSCQTHTRFRSVAPLTPFH</sequence>
<accession>A0A9Q0LY60</accession>
<dbReference type="AlphaFoldDB" id="A0A9Q0LY60"/>
<protein>
    <submittedName>
        <fullName evidence="1">Uncharacterized protein</fullName>
    </submittedName>
</protein>
<keyword evidence="2" id="KW-1185">Reference proteome</keyword>
<dbReference type="Proteomes" id="UP001149090">
    <property type="component" value="Unassembled WGS sequence"/>
</dbReference>
<evidence type="ECO:0000313" key="2">
    <source>
        <dbReference type="Proteomes" id="UP001149090"/>
    </source>
</evidence>
<evidence type="ECO:0000313" key="1">
    <source>
        <dbReference type="EMBL" id="KAJ5080010.1"/>
    </source>
</evidence>
<organism evidence="1 2">
    <name type="scientific">Anaeramoeba ignava</name>
    <name type="common">Anaerobic marine amoeba</name>
    <dbReference type="NCBI Taxonomy" id="1746090"/>
    <lineage>
        <taxon>Eukaryota</taxon>
        <taxon>Metamonada</taxon>
        <taxon>Anaeramoebidae</taxon>
        <taxon>Anaeramoeba</taxon>
    </lineage>
</organism>
<name>A0A9Q0LY60_ANAIG</name>
<proteinExistence type="predicted"/>
<dbReference type="EMBL" id="JAPDFW010000017">
    <property type="protein sequence ID" value="KAJ5080010.1"/>
    <property type="molecule type" value="Genomic_DNA"/>
</dbReference>